<dbReference type="EMBL" id="LCDA01000001">
    <property type="protein sequence ID" value="KKS43401.1"/>
    <property type="molecule type" value="Genomic_DNA"/>
</dbReference>
<evidence type="ECO:0000259" key="3">
    <source>
        <dbReference type="Pfam" id="PF03816"/>
    </source>
</evidence>
<keyword evidence="2" id="KW-1133">Transmembrane helix</keyword>
<sequence>MKLAHIRPARVLIRFVSFVRRHLVIIFTSLFIVGLGFLGAQGLSLLSRFHLNPQDLLSFFGTPVENLDNTNGITNFLILGIRGEGTDSPNLADTIIVISYNHETKTPTMISVPRDLWVPSLQAKINTAYYYGEQKDPPAGIQMSEAAILEDLGIPIHYTAIINFTIFKETIDLLGGIDVDINPGFSDTEFPILGKENAIPISDRYETITFATGSAHLNGEMALKFVRSRHSTGDEGTDFARSRRQQSVISALRQKILTPAFLLDKNKLDVFFEILNRNLITNLGSELYPTLAKIALDTRNNPVKSVTFSDQPDENGITILYNPPVNQFKGEWVLIPKDNNWSALKKYLDNLLKGKQ</sequence>
<proteinExistence type="inferred from homology"/>
<dbReference type="PANTHER" id="PTHR33392">
    <property type="entry name" value="POLYISOPRENYL-TEICHOIC ACID--PEPTIDOGLYCAN TEICHOIC ACID TRANSFERASE TAGU"/>
    <property type="match status" value="1"/>
</dbReference>
<feature type="domain" description="Cell envelope-related transcriptional attenuator" evidence="3">
    <location>
        <begin position="92"/>
        <end position="256"/>
    </location>
</feature>
<dbReference type="InterPro" id="IPR004474">
    <property type="entry name" value="LytR_CpsA_psr"/>
</dbReference>
<organism evidence="4 5">
    <name type="scientific">Candidatus Collierbacteria bacterium GW2011_GWA2_42_17</name>
    <dbReference type="NCBI Taxonomy" id="1618378"/>
    <lineage>
        <taxon>Bacteria</taxon>
        <taxon>Candidatus Collieribacteriota</taxon>
    </lineage>
</organism>
<evidence type="ECO:0000313" key="5">
    <source>
        <dbReference type="Proteomes" id="UP000033854"/>
    </source>
</evidence>
<dbReference type="PANTHER" id="PTHR33392:SF6">
    <property type="entry name" value="POLYISOPRENYL-TEICHOIC ACID--PEPTIDOGLYCAN TEICHOIC ACID TRANSFERASE TAGU"/>
    <property type="match status" value="1"/>
</dbReference>
<dbReference type="Pfam" id="PF03816">
    <property type="entry name" value="LytR_cpsA_psr"/>
    <property type="match status" value="1"/>
</dbReference>
<comment type="similarity">
    <text evidence="1">Belongs to the LytR/CpsA/Psr (LCP) family.</text>
</comment>
<keyword evidence="2" id="KW-0812">Transmembrane</keyword>
<reference evidence="4 5" key="1">
    <citation type="journal article" date="2015" name="Nature">
        <title>rRNA introns, odd ribosomes, and small enigmatic genomes across a large radiation of phyla.</title>
        <authorList>
            <person name="Brown C.T."/>
            <person name="Hug L.A."/>
            <person name="Thomas B.C."/>
            <person name="Sharon I."/>
            <person name="Castelle C.J."/>
            <person name="Singh A."/>
            <person name="Wilkins M.J."/>
            <person name="Williams K.H."/>
            <person name="Banfield J.F."/>
        </authorList>
    </citation>
    <scope>NUCLEOTIDE SEQUENCE [LARGE SCALE GENOMIC DNA]</scope>
</reference>
<feature type="transmembrane region" description="Helical" evidence="2">
    <location>
        <begin position="21"/>
        <end position="40"/>
    </location>
</feature>
<evidence type="ECO:0000256" key="2">
    <source>
        <dbReference type="SAM" id="Phobius"/>
    </source>
</evidence>
<evidence type="ECO:0000256" key="1">
    <source>
        <dbReference type="ARBA" id="ARBA00006068"/>
    </source>
</evidence>
<dbReference type="NCBIfam" id="TIGR00350">
    <property type="entry name" value="lytR_cpsA_psr"/>
    <property type="match status" value="1"/>
</dbReference>
<dbReference type="InterPro" id="IPR050922">
    <property type="entry name" value="LytR/CpsA/Psr_CW_biosynth"/>
</dbReference>
<keyword evidence="2" id="KW-0472">Membrane</keyword>
<protein>
    <submittedName>
        <fullName evidence="4">Cell envelope-related transcriptional attenuator</fullName>
    </submittedName>
</protein>
<dbReference type="Proteomes" id="UP000033854">
    <property type="component" value="Unassembled WGS sequence"/>
</dbReference>
<evidence type="ECO:0000313" key="4">
    <source>
        <dbReference type="EMBL" id="KKS43401.1"/>
    </source>
</evidence>
<dbReference type="Gene3D" id="3.40.630.190">
    <property type="entry name" value="LCP protein"/>
    <property type="match status" value="1"/>
</dbReference>
<dbReference type="AlphaFoldDB" id="A0A0G1BAN3"/>
<gene>
    <name evidence="4" type="ORF">UV06_C0001G0135</name>
</gene>
<name>A0A0G1BAN3_9BACT</name>
<accession>A0A0G1BAN3</accession>
<comment type="caution">
    <text evidence="4">The sequence shown here is derived from an EMBL/GenBank/DDBJ whole genome shotgun (WGS) entry which is preliminary data.</text>
</comment>